<evidence type="ECO:0000313" key="6">
    <source>
        <dbReference type="EMBL" id="GAA1874645.1"/>
    </source>
</evidence>
<dbReference type="RefSeq" id="WP_344106047.1">
    <property type="nucleotide sequence ID" value="NZ_BAAANL010000010.1"/>
</dbReference>
<dbReference type="CDD" id="cd16914">
    <property type="entry name" value="EcfT"/>
    <property type="match status" value="1"/>
</dbReference>
<comment type="caution">
    <text evidence="6">The sequence shown here is derived from an EMBL/GenBank/DDBJ whole genome shotgun (WGS) entry which is preliminary data.</text>
</comment>
<keyword evidence="2 5" id="KW-0812">Transmembrane</keyword>
<feature type="transmembrane region" description="Helical" evidence="5">
    <location>
        <begin position="109"/>
        <end position="131"/>
    </location>
</feature>
<dbReference type="Proteomes" id="UP001501094">
    <property type="component" value="Unassembled WGS sequence"/>
</dbReference>
<evidence type="ECO:0000256" key="1">
    <source>
        <dbReference type="ARBA" id="ARBA00004141"/>
    </source>
</evidence>
<proteinExistence type="predicted"/>
<keyword evidence="4 5" id="KW-0472">Membrane</keyword>
<feature type="transmembrane region" description="Helical" evidence="5">
    <location>
        <begin position="68"/>
        <end position="89"/>
    </location>
</feature>
<organism evidence="6 7">
    <name type="scientific">Myceligenerans crystallogenes</name>
    <dbReference type="NCBI Taxonomy" id="316335"/>
    <lineage>
        <taxon>Bacteria</taxon>
        <taxon>Bacillati</taxon>
        <taxon>Actinomycetota</taxon>
        <taxon>Actinomycetes</taxon>
        <taxon>Micrococcales</taxon>
        <taxon>Promicromonosporaceae</taxon>
        <taxon>Myceligenerans</taxon>
    </lineage>
</organism>
<name>A0ABN2NLL8_9MICO</name>
<gene>
    <name evidence="6" type="ORF">GCM10009751_37790</name>
</gene>
<keyword evidence="7" id="KW-1185">Reference proteome</keyword>
<dbReference type="PANTHER" id="PTHR33514:SF13">
    <property type="entry name" value="PROTEIN ABCI12, CHLOROPLASTIC"/>
    <property type="match status" value="1"/>
</dbReference>
<accession>A0ABN2NLL8</accession>
<evidence type="ECO:0000313" key="7">
    <source>
        <dbReference type="Proteomes" id="UP001501094"/>
    </source>
</evidence>
<comment type="subcellular location">
    <subcellularLocation>
        <location evidence="1">Membrane</location>
        <topology evidence="1">Multi-pass membrane protein</topology>
    </subcellularLocation>
</comment>
<dbReference type="Pfam" id="PF02361">
    <property type="entry name" value="CbiQ"/>
    <property type="match status" value="1"/>
</dbReference>
<feature type="transmembrane region" description="Helical" evidence="5">
    <location>
        <begin position="44"/>
        <end position="61"/>
    </location>
</feature>
<feature type="transmembrane region" description="Helical" evidence="5">
    <location>
        <begin position="244"/>
        <end position="262"/>
    </location>
</feature>
<evidence type="ECO:0008006" key="8">
    <source>
        <dbReference type="Google" id="ProtNLM"/>
    </source>
</evidence>
<reference evidence="6 7" key="1">
    <citation type="journal article" date="2019" name="Int. J. Syst. Evol. Microbiol.">
        <title>The Global Catalogue of Microorganisms (GCM) 10K type strain sequencing project: providing services to taxonomists for standard genome sequencing and annotation.</title>
        <authorList>
            <consortium name="The Broad Institute Genomics Platform"/>
            <consortium name="The Broad Institute Genome Sequencing Center for Infectious Disease"/>
            <person name="Wu L."/>
            <person name="Ma J."/>
        </authorList>
    </citation>
    <scope>NUCLEOTIDE SEQUENCE [LARGE SCALE GENOMIC DNA]</scope>
    <source>
        <strain evidence="6 7">JCM 14326</strain>
    </source>
</reference>
<dbReference type="EMBL" id="BAAANL010000010">
    <property type="protein sequence ID" value="GAA1874645.1"/>
    <property type="molecule type" value="Genomic_DNA"/>
</dbReference>
<dbReference type="InterPro" id="IPR003339">
    <property type="entry name" value="ABC/ECF_trnsptr_transmembrane"/>
</dbReference>
<evidence type="ECO:0000256" key="3">
    <source>
        <dbReference type="ARBA" id="ARBA00022989"/>
    </source>
</evidence>
<evidence type="ECO:0000256" key="4">
    <source>
        <dbReference type="ARBA" id="ARBA00023136"/>
    </source>
</evidence>
<dbReference type="PANTHER" id="PTHR33514">
    <property type="entry name" value="PROTEIN ABCI12, CHLOROPLASTIC"/>
    <property type="match status" value="1"/>
</dbReference>
<evidence type="ECO:0000256" key="5">
    <source>
        <dbReference type="SAM" id="Phobius"/>
    </source>
</evidence>
<keyword evidence="3 5" id="KW-1133">Transmembrane helix</keyword>
<protein>
    <recommendedName>
        <fullName evidence="8">Energy-coupling factor transport system permease protein</fullName>
    </recommendedName>
</protein>
<evidence type="ECO:0000256" key="2">
    <source>
        <dbReference type="ARBA" id="ARBA00022692"/>
    </source>
</evidence>
<sequence length="270" mass="28334">MTATSPYARVERPRLLQRANPLAVAAAVAPGIVVAFTAPGPATPCALLVLATLAVAAGVRVPTRHRVLVFAGPVLFTLFASLTLGLWTPADDVAGTPLLLAAGPFEYRLGTWLAGLAISLRLGAVLALALVPGVASTGPDVVRAAVQNLRVPYRIGYTALASFRFVPRFSRELAQIRAAHRVRGTARGRGPLAAIRRGTGYLVPLLAGALRHAERVALAMDARAFGAHPARTERILLPFRGGDIVLVAVTWALIAAALWLPLSVPDVRPA</sequence>
<feature type="transmembrane region" description="Helical" evidence="5">
    <location>
        <begin position="21"/>
        <end position="38"/>
    </location>
</feature>